<evidence type="ECO:0000256" key="1">
    <source>
        <dbReference type="SAM" id="Coils"/>
    </source>
</evidence>
<keyword evidence="2" id="KW-1133">Transmembrane helix</keyword>
<dbReference type="Gene3D" id="1.20.5.340">
    <property type="match status" value="1"/>
</dbReference>
<dbReference type="PANTHER" id="PTHR32309:SF31">
    <property type="entry name" value="CAPSULAR EXOPOLYSACCHARIDE FAMILY"/>
    <property type="match status" value="1"/>
</dbReference>
<evidence type="ECO:0000256" key="2">
    <source>
        <dbReference type="SAM" id="Phobius"/>
    </source>
</evidence>
<dbReference type="Proteomes" id="UP001460888">
    <property type="component" value="Unassembled WGS sequence"/>
</dbReference>
<reference evidence="3 4" key="1">
    <citation type="submission" date="2013-03" db="EMBL/GenBank/DDBJ databases">
        <title>Salinisphaera dokdonensis CL-ES53 Genome Sequencing.</title>
        <authorList>
            <person name="Li C."/>
            <person name="Lai Q."/>
            <person name="Shao Z."/>
        </authorList>
    </citation>
    <scope>NUCLEOTIDE SEQUENCE [LARGE SCALE GENOMIC DNA]</scope>
    <source>
        <strain evidence="3 4">CL-ES53</strain>
    </source>
</reference>
<feature type="coiled-coil region" evidence="1">
    <location>
        <begin position="352"/>
        <end position="386"/>
    </location>
</feature>
<proteinExistence type="predicted"/>
<keyword evidence="2" id="KW-0472">Membrane</keyword>
<feature type="transmembrane region" description="Helical" evidence="2">
    <location>
        <begin position="484"/>
        <end position="506"/>
    </location>
</feature>
<feature type="coiled-coil region" evidence="1">
    <location>
        <begin position="169"/>
        <end position="278"/>
    </location>
</feature>
<accession>A0ABV2B4C8</accession>
<feature type="transmembrane region" description="Helical" evidence="2">
    <location>
        <begin position="423"/>
        <end position="444"/>
    </location>
</feature>
<dbReference type="EMBL" id="APND01000005">
    <property type="protein sequence ID" value="MES1930701.1"/>
    <property type="molecule type" value="Genomic_DNA"/>
</dbReference>
<organism evidence="3 4">
    <name type="scientific">Salinisphaera dokdonensis CL-ES53</name>
    <dbReference type="NCBI Taxonomy" id="1304272"/>
    <lineage>
        <taxon>Bacteria</taxon>
        <taxon>Pseudomonadati</taxon>
        <taxon>Pseudomonadota</taxon>
        <taxon>Gammaproteobacteria</taxon>
        <taxon>Salinisphaerales</taxon>
        <taxon>Salinisphaeraceae</taxon>
        <taxon>Salinisphaera</taxon>
    </lineage>
</organism>
<dbReference type="PANTHER" id="PTHR32309">
    <property type="entry name" value="TYROSINE-PROTEIN KINASE"/>
    <property type="match status" value="1"/>
</dbReference>
<sequence>MQELLSRIFDELRNAWRYRWRGLLIAWILAVTGWLFVYSLPNQYQVDARVHIDTKSAIHPLLKGLAVLPDVKQQVDLLIQTVLSRPNLKDIARRTGLDIKASTPEAEVALLDKLANRIRIRNAGYSINLYSVSFSSSSAETARAVVQQVINIMTSMALADGGADSAQAMTFLSREVESHKGELESLERELANFQKDNANLMPGREDYVTRVQSMQDELIGLKEKLAAANEQRRLLQGQVASARSGGSRIVPAEQSEQVREIDARLEQAERNLDQLLSRYTPQYPDVVSLQRDIDRMRSERAGTVARLRRNPERVTYGGGGDRVAQRELAEVELEIGGLVRTIERRQATIDALVGDADEITEAQAQLAQLRRNYDSTKDQYEKLLGRLYSAQLSDEVERSGNGLKFNVIDPPETPAEPAGPQRALLMAVVLIGSLGAGGVFSFLMSQIRPVFINRQTLTEFTGLPVLGAVTQATSVRQNVQRQTALILFLVGVGTLFIGYAGAVAFAPMGTRMVPTFVSNQWL</sequence>
<dbReference type="InterPro" id="IPR050445">
    <property type="entry name" value="Bact_polysacc_biosynth/exp"/>
</dbReference>
<keyword evidence="2" id="KW-0812">Transmembrane</keyword>
<evidence type="ECO:0000313" key="3">
    <source>
        <dbReference type="EMBL" id="MES1930701.1"/>
    </source>
</evidence>
<name>A0ABV2B4C8_9GAMM</name>
<dbReference type="NCBIfam" id="TIGR03007">
    <property type="entry name" value="pepcterm_ChnLen"/>
    <property type="match status" value="1"/>
</dbReference>
<feature type="transmembrane region" description="Helical" evidence="2">
    <location>
        <begin position="20"/>
        <end position="40"/>
    </location>
</feature>
<keyword evidence="1" id="KW-0175">Coiled coil</keyword>
<dbReference type="RefSeq" id="WP_353113150.1">
    <property type="nucleotide sequence ID" value="NZ_APND01000005.1"/>
</dbReference>
<evidence type="ECO:0000313" key="4">
    <source>
        <dbReference type="Proteomes" id="UP001460888"/>
    </source>
</evidence>
<keyword evidence="4" id="KW-1185">Reference proteome</keyword>
<gene>
    <name evidence="3" type="ORF">SADO_15674</name>
</gene>
<comment type="caution">
    <text evidence="3">The sequence shown here is derived from an EMBL/GenBank/DDBJ whole genome shotgun (WGS) entry which is preliminary data.</text>
</comment>
<dbReference type="InterPro" id="IPR014345">
    <property type="entry name" value="XrtA_polysacc_chain"/>
</dbReference>
<protein>
    <submittedName>
        <fullName evidence="3">Polysaccharide chain length determinant protein</fullName>
    </submittedName>
</protein>